<dbReference type="Gene3D" id="3.80.10.10">
    <property type="entry name" value="Ribonuclease Inhibitor"/>
    <property type="match status" value="3"/>
</dbReference>
<dbReference type="InterPro" id="IPR021720">
    <property type="entry name" value="Malectin_dom"/>
</dbReference>
<keyword evidence="3" id="KW-0723">Serine/threonine-protein kinase</keyword>
<dbReference type="AlphaFoldDB" id="A0A5C7GT02"/>
<evidence type="ECO:0000256" key="1">
    <source>
        <dbReference type="ARBA" id="ARBA00004479"/>
    </source>
</evidence>
<evidence type="ECO:0000313" key="16">
    <source>
        <dbReference type="EMBL" id="TXG47715.1"/>
    </source>
</evidence>
<evidence type="ECO:0000256" key="12">
    <source>
        <dbReference type="ARBA" id="ARBA00048679"/>
    </source>
</evidence>
<dbReference type="SUPFAM" id="SSF52058">
    <property type="entry name" value="L domain-like"/>
    <property type="match status" value="1"/>
</dbReference>
<dbReference type="GO" id="GO:0004674">
    <property type="term" value="F:protein serine/threonine kinase activity"/>
    <property type="evidence" value="ECO:0007669"/>
    <property type="project" value="UniProtKB-KW"/>
</dbReference>
<dbReference type="EC" id="2.7.11.1" evidence="2"/>
<comment type="catalytic activity">
    <reaction evidence="11">
        <text>L-threonyl-[protein] + ATP = O-phospho-L-threonyl-[protein] + ADP + H(+)</text>
        <dbReference type="Rhea" id="RHEA:46608"/>
        <dbReference type="Rhea" id="RHEA-COMP:11060"/>
        <dbReference type="Rhea" id="RHEA-COMP:11605"/>
        <dbReference type="ChEBI" id="CHEBI:15378"/>
        <dbReference type="ChEBI" id="CHEBI:30013"/>
        <dbReference type="ChEBI" id="CHEBI:30616"/>
        <dbReference type="ChEBI" id="CHEBI:61977"/>
        <dbReference type="ChEBI" id="CHEBI:456216"/>
        <dbReference type="EC" id="2.7.11.1"/>
    </reaction>
</comment>
<keyword evidence="9" id="KW-0675">Receptor</keyword>
<sequence>MLMMQINQMSLILLISFLCFRQVIFVQPQLDQNEVDVLRKIATTLKITNPTNDPCISRTLSVNASISTEQSITCDYRDGFLHVTILKLKSMSLEGTLPPELVNLKFLEEIDLSRNYLSGGLPKEWATMRHLNRINLLANRLSGKIPKEWGNFANLTDFNCLIIGSNFNKRYITRVVHNYRSLSSNQFVGSLPITLEKLTNLTDFRISDNSFNGTVPEFIGSWTKLKRLEMSSSGLEGPISPTIFALGDLTDLRITDMIGPKFDFPKLNSKKMEHLVLRNLNMSGFIPTYIWDMGVGETLDLTFNKLEGGIENINTETDFIFLSGNMLSGTIPESIIYSTKKNLSKFGTSMFLSNDLSYNNFTSPVNCPTRSGLRPGPCPDRSGCQKYYQSFHINCGGPDVTINHTKYEGDGGANGAVLQYDSGTKWGLISAGDFMGDSNKNANGYIVSAQPDTQPKLYSEARASPLFLTYYGYCLENGNYTVNLHFAEILFTDKEPYHKVGRRIFDIYIQGILKWKDFNIKEQANGTSKAIIKTFNTTVTENTLEIRLYWAGKGTTCIPRRGYYGPLISAISVCRGFRANCDAAAQWQRLSSVIAGVTVGTFALVVLVVGFCILCLRKKRNTDGEDDCLIDLVDKDSEDMQLHGEEVVQMMRVAVWCLQNDYNRRPSMSTVVKVLEGTMEFEASLTAITREPEEQSGGATTSVLLTSILSGPSNHDQHLGLSINGCNKERNRGLRANCEGEKYIIELCYDDLLFCYALFSPLRFSSVGDTILGTKAEEEAFNLQQKGNLMEIVEPMLEDKFDMEEAEKMIRVAVPCFNADPTLRPTMSEVYAEILFVSKPKDNQYTYSAAQQIWEAVCANDKKALYCHIVNSEADVNAVHEQVACNSSLTLAKAMLLNEQTSLES</sequence>
<evidence type="ECO:0000256" key="10">
    <source>
        <dbReference type="ARBA" id="ARBA00023180"/>
    </source>
</evidence>
<feature type="transmembrane region" description="Helical" evidence="13">
    <location>
        <begin position="593"/>
        <end position="616"/>
    </location>
</feature>
<protein>
    <recommendedName>
        <fullName evidence="2">non-specific serine/threonine protein kinase</fullName>
        <ecNumber evidence="2">2.7.11.1</ecNumber>
    </recommendedName>
</protein>
<evidence type="ECO:0000256" key="11">
    <source>
        <dbReference type="ARBA" id="ARBA00047899"/>
    </source>
</evidence>
<dbReference type="InterPro" id="IPR032675">
    <property type="entry name" value="LRR_dom_sf"/>
</dbReference>
<evidence type="ECO:0000256" key="5">
    <source>
        <dbReference type="ARBA" id="ARBA00022679"/>
    </source>
</evidence>
<dbReference type="GO" id="GO:0005524">
    <property type="term" value="F:ATP binding"/>
    <property type="evidence" value="ECO:0007669"/>
    <property type="project" value="UniProtKB-KW"/>
</dbReference>
<evidence type="ECO:0000256" key="3">
    <source>
        <dbReference type="ARBA" id="ARBA00022527"/>
    </source>
</evidence>
<feature type="domain" description="Malectin" evidence="15">
    <location>
        <begin position="391"/>
        <end position="571"/>
    </location>
</feature>
<evidence type="ECO:0000256" key="9">
    <source>
        <dbReference type="ARBA" id="ARBA00023170"/>
    </source>
</evidence>
<dbReference type="Gene3D" id="1.10.510.10">
    <property type="entry name" value="Transferase(Phosphotransferase) domain 1"/>
    <property type="match status" value="1"/>
</dbReference>
<keyword evidence="13" id="KW-0472">Membrane</keyword>
<feature type="signal peptide" evidence="14">
    <location>
        <begin position="1"/>
        <end position="25"/>
    </location>
</feature>
<evidence type="ECO:0000256" key="4">
    <source>
        <dbReference type="ARBA" id="ARBA00022553"/>
    </source>
</evidence>
<dbReference type="OrthoDB" id="4062651at2759"/>
<evidence type="ECO:0000256" key="13">
    <source>
        <dbReference type="SAM" id="Phobius"/>
    </source>
</evidence>
<name>A0A5C7GT02_9ROSI</name>
<keyword evidence="6 14" id="KW-0732">Signal</keyword>
<keyword evidence="13" id="KW-0812">Transmembrane</keyword>
<dbReference type="Pfam" id="PF00560">
    <property type="entry name" value="LRR_1"/>
    <property type="match status" value="1"/>
</dbReference>
<gene>
    <name evidence="16" type="ORF">EZV62_027009</name>
</gene>
<evidence type="ECO:0000256" key="6">
    <source>
        <dbReference type="ARBA" id="ARBA00022729"/>
    </source>
</evidence>
<dbReference type="FunFam" id="2.60.120.430:FF:000004">
    <property type="entry name" value="Putative leucine-rich repeat receptor-like serine/threonine-protein kinase"/>
    <property type="match status" value="1"/>
</dbReference>
<accession>A0A5C7GT02</accession>
<evidence type="ECO:0000313" key="17">
    <source>
        <dbReference type="Proteomes" id="UP000323000"/>
    </source>
</evidence>
<keyword evidence="10" id="KW-0325">Glycoprotein</keyword>
<keyword evidence="4" id="KW-0597">Phosphoprotein</keyword>
<dbReference type="InterPro" id="IPR001611">
    <property type="entry name" value="Leu-rich_rpt"/>
</dbReference>
<dbReference type="Gene3D" id="2.60.120.430">
    <property type="entry name" value="Galactose-binding lectin"/>
    <property type="match status" value="1"/>
</dbReference>
<keyword evidence="3" id="KW-0418">Kinase</keyword>
<dbReference type="GO" id="GO:0016020">
    <property type="term" value="C:membrane"/>
    <property type="evidence" value="ECO:0007669"/>
    <property type="project" value="UniProtKB-SubCell"/>
</dbReference>
<reference evidence="17" key="1">
    <citation type="journal article" date="2019" name="Gigascience">
        <title>De novo genome assembly of the endangered Acer yangbiense, a plant species with extremely small populations endemic to Yunnan Province, China.</title>
        <authorList>
            <person name="Yang J."/>
            <person name="Wariss H.M."/>
            <person name="Tao L."/>
            <person name="Zhang R."/>
            <person name="Yun Q."/>
            <person name="Hollingsworth P."/>
            <person name="Dao Z."/>
            <person name="Luo G."/>
            <person name="Guo H."/>
            <person name="Ma Y."/>
            <person name="Sun W."/>
        </authorList>
    </citation>
    <scope>NUCLEOTIDE SEQUENCE [LARGE SCALE GENOMIC DNA]</scope>
    <source>
        <strain evidence="17">cv. Malutang</strain>
    </source>
</reference>
<evidence type="ECO:0000256" key="7">
    <source>
        <dbReference type="ARBA" id="ARBA00022741"/>
    </source>
</evidence>
<organism evidence="16 17">
    <name type="scientific">Acer yangbiense</name>
    <dbReference type="NCBI Taxonomy" id="1000413"/>
    <lineage>
        <taxon>Eukaryota</taxon>
        <taxon>Viridiplantae</taxon>
        <taxon>Streptophyta</taxon>
        <taxon>Embryophyta</taxon>
        <taxon>Tracheophyta</taxon>
        <taxon>Spermatophyta</taxon>
        <taxon>Magnoliopsida</taxon>
        <taxon>eudicotyledons</taxon>
        <taxon>Gunneridae</taxon>
        <taxon>Pentapetalae</taxon>
        <taxon>rosids</taxon>
        <taxon>malvids</taxon>
        <taxon>Sapindales</taxon>
        <taxon>Sapindaceae</taxon>
        <taxon>Hippocastanoideae</taxon>
        <taxon>Acereae</taxon>
        <taxon>Acer</taxon>
    </lineage>
</organism>
<dbReference type="PANTHER" id="PTHR48006">
    <property type="entry name" value="LEUCINE-RICH REPEAT-CONTAINING PROTEIN DDB_G0281931-RELATED"/>
    <property type="match status" value="1"/>
</dbReference>
<keyword evidence="13" id="KW-1133">Transmembrane helix</keyword>
<comment type="catalytic activity">
    <reaction evidence="12">
        <text>L-seryl-[protein] + ATP = O-phospho-L-seryl-[protein] + ADP + H(+)</text>
        <dbReference type="Rhea" id="RHEA:17989"/>
        <dbReference type="Rhea" id="RHEA-COMP:9863"/>
        <dbReference type="Rhea" id="RHEA-COMP:11604"/>
        <dbReference type="ChEBI" id="CHEBI:15378"/>
        <dbReference type="ChEBI" id="CHEBI:29999"/>
        <dbReference type="ChEBI" id="CHEBI:30616"/>
        <dbReference type="ChEBI" id="CHEBI:83421"/>
        <dbReference type="ChEBI" id="CHEBI:456216"/>
        <dbReference type="EC" id="2.7.11.1"/>
    </reaction>
</comment>
<feature type="chain" id="PRO_5022781779" description="non-specific serine/threonine protein kinase" evidence="14">
    <location>
        <begin position="26"/>
        <end position="905"/>
    </location>
</feature>
<keyword evidence="17" id="KW-1185">Reference proteome</keyword>
<proteinExistence type="predicted"/>
<dbReference type="Proteomes" id="UP000323000">
    <property type="component" value="Chromosome 13"/>
</dbReference>
<dbReference type="EMBL" id="VAHF01000013">
    <property type="protein sequence ID" value="TXG47715.1"/>
    <property type="molecule type" value="Genomic_DNA"/>
</dbReference>
<evidence type="ECO:0000259" key="15">
    <source>
        <dbReference type="Pfam" id="PF11721"/>
    </source>
</evidence>
<dbReference type="Pfam" id="PF11721">
    <property type="entry name" value="Malectin"/>
    <property type="match status" value="1"/>
</dbReference>
<evidence type="ECO:0000256" key="14">
    <source>
        <dbReference type="SAM" id="SignalP"/>
    </source>
</evidence>
<comment type="caution">
    <text evidence="16">The sequence shown here is derived from an EMBL/GenBank/DDBJ whole genome shotgun (WGS) entry which is preliminary data.</text>
</comment>
<evidence type="ECO:0000256" key="2">
    <source>
        <dbReference type="ARBA" id="ARBA00012513"/>
    </source>
</evidence>
<evidence type="ECO:0000256" key="8">
    <source>
        <dbReference type="ARBA" id="ARBA00022840"/>
    </source>
</evidence>
<dbReference type="InterPro" id="IPR051824">
    <property type="entry name" value="LRR_Rcpt-Like_S/T_Kinase"/>
</dbReference>
<keyword evidence="7" id="KW-0547">Nucleotide-binding</keyword>
<keyword evidence="8" id="KW-0067">ATP-binding</keyword>
<dbReference type="PANTHER" id="PTHR48006:SF81">
    <property type="entry name" value="PROTEIN KINASE DOMAIN-CONTAINING PROTEIN"/>
    <property type="match status" value="1"/>
</dbReference>
<comment type="subcellular location">
    <subcellularLocation>
        <location evidence="1">Membrane</location>
        <topology evidence="1">Single-pass type I membrane protein</topology>
    </subcellularLocation>
</comment>
<keyword evidence="5" id="KW-0808">Transferase</keyword>